<evidence type="ECO:0000313" key="5">
    <source>
        <dbReference type="EMBL" id="TVZ00030.1"/>
    </source>
</evidence>
<dbReference type="GO" id="GO:0004803">
    <property type="term" value="F:transposase activity"/>
    <property type="evidence" value="ECO:0007669"/>
    <property type="project" value="InterPro"/>
</dbReference>
<dbReference type="RefSeq" id="WP_145861544.1">
    <property type="nucleotide sequence ID" value="NZ_RPFW01000010.1"/>
</dbReference>
<dbReference type="NCBIfam" id="NF033542">
    <property type="entry name" value="transpos_IS110"/>
    <property type="match status" value="1"/>
</dbReference>
<keyword evidence="1" id="KW-0175">Coiled coil</keyword>
<evidence type="ECO:0000256" key="1">
    <source>
        <dbReference type="SAM" id="Coils"/>
    </source>
</evidence>
<accession>A0A6P2BM51</accession>
<evidence type="ECO:0000256" key="2">
    <source>
        <dbReference type="SAM" id="MobiDB-lite"/>
    </source>
</evidence>
<feature type="coiled-coil region" evidence="1">
    <location>
        <begin position="175"/>
        <end position="202"/>
    </location>
</feature>
<dbReference type="GO" id="GO:0003677">
    <property type="term" value="F:DNA binding"/>
    <property type="evidence" value="ECO:0007669"/>
    <property type="project" value="InterPro"/>
</dbReference>
<dbReference type="PANTHER" id="PTHR33055">
    <property type="entry name" value="TRANSPOSASE FOR INSERTION SEQUENCE ELEMENT IS1111A"/>
    <property type="match status" value="1"/>
</dbReference>
<name>A0A6P2BM51_9ACTN</name>
<comment type="caution">
    <text evidence="5">The sequence shown here is derived from an EMBL/GenBank/DDBJ whole genome shotgun (WGS) entry which is preliminary data.</text>
</comment>
<feature type="compositionally biased region" description="Low complexity" evidence="2">
    <location>
        <begin position="337"/>
        <end position="348"/>
    </location>
</feature>
<dbReference type="PANTHER" id="PTHR33055:SF16">
    <property type="entry name" value="TRANSPOSASE FOR INSERTION SEQUENCE ELEMENT IS1547"/>
    <property type="match status" value="1"/>
</dbReference>
<sequence>MAVSAGEQPLGQLRIRASAAQARRLLEWAAPWPERSWAVEGAGGLGHLLAQQLVAAGERVLDVQPKLAARVRLLADEAVNKNDPNDARAIAVTALRSRTVREVTPDDHCAVLKMWSRRQHDLGRNRTRIACRLHAALCELVPGGIGKEITIAHAARVLAQVTPSGAVQLARAELAADLLDDLRRADEQVRETKKKLAAAVRATGTSLTEIFGVGPVIAATVIGETGDVSRFASRDAFAAYNGTAPVEVSSGRRTVFRLSRRGNRRLNHAAHMTAVTQIRYPGSEGRAYFDKKTAEGKTAKEALRALKRQVSDAFYKHLKADAVRAARGSSSPGGHAGNDSDASAAGSHPRTPALRPSHSRTKNHRTPMTLARK</sequence>
<dbReference type="OrthoDB" id="4337860at2"/>
<evidence type="ECO:0000313" key="6">
    <source>
        <dbReference type="Proteomes" id="UP000460272"/>
    </source>
</evidence>
<keyword evidence="6" id="KW-1185">Reference proteome</keyword>
<proteinExistence type="predicted"/>
<feature type="compositionally biased region" description="Basic residues" evidence="2">
    <location>
        <begin position="357"/>
        <end position="373"/>
    </location>
</feature>
<dbReference type="EMBL" id="RPFW01000010">
    <property type="protein sequence ID" value="TVZ00030.1"/>
    <property type="molecule type" value="Genomic_DNA"/>
</dbReference>
<dbReference type="Pfam" id="PF01548">
    <property type="entry name" value="DEDD_Tnp_IS110"/>
    <property type="match status" value="1"/>
</dbReference>
<dbReference type="InterPro" id="IPR047650">
    <property type="entry name" value="Transpos_IS110"/>
</dbReference>
<protein>
    <submittedName>
        <fullName evidence="5">IS110 family transposase</fullName>
    </submittedName>
</protein>
<dbReference type="GO" id="GO:0006313">
    <property type="term" value="P:DNA transposition"/>
    <property type="evidence" value="ECO:0007669"/>
    <property type="project" value="InterPro"/>
</dbReference>
<feature type="domain" description="Transposase IS116/IS110/IS902 C-terminal" evidence="4">
    <location>
        <begin position="207"/>
        <end position="289"/>
    </location>
</feature>
<dbReference type="InterPro" id="IPR003346">
    <property type="entry name" value="Transposase_20"/>
</dbReference>
<dbReference type="Proteomes" id="UP000460272">
    <property type="component" value="Unassembled WGS sequence"/>
</dbReference>
<organism evidence="5 6">
    <name type="scientific">Trebonia kvetii</name>
    <dbReference type="NCBI Taxonomy" id="2480626"/>
    <lineage>
        <taxon>Bacteria</taxon>
        <taxon>Bacillati</taxon>
        <taxon>Actinomycetota</taxon>
        <taxon>Actinomycetes</taxon>
        <taxon>Streptosporangiales</taxon>
        <taxon>Treboniaceae</taxon>
        <taxon>Trebonia</taxon>
    </lineage>
</organism>
<evidence type="ECO:0000259" key="4">
    <source>
        <dbReference type="Pfam" id="PF02371"/>
    </source>
</evidence>
<dbReference type="AlphaFoldDB" id="A0A6P2BM51"/>
<evidence type="ECO:0000259" key="3">
    <source>
        <dbReference type="Pfam" id="PF01548"/>
    </source>
</evidence>
<reference evidence="5 6" key="1">
    <citation type="submission" date="2018-11" db="EMBL/GenBank/DDBJ databases">
        <title>Trebonia kvetii gen.nov., sp.nov., a novel acidophilic actinobacterium, and proposal of the new actinobacterial family Treboniaceae fam. nov.</title>
        <authorList>
            <person name="Rapoport D."/>
            <person name="Sagova-Mareckova M."/>
            <person name="Sedlacek I."/>
            <person name="Provaznik J."/>
            <person name="Kralova S."/>
            <person name="Pavlinic D."/>
            <person name="Benes V."/>
            <person name="Kopecky J."/>
        </authorList>
    </citation>
    <scope>NUCLEOTIDE SEQUENCE [LARGE SCALE GENOMIC DNA]</scope>
    <source>
        <strain evidence="5 6">15Tr583</strain>
    </source>
</reference>
<feature type="region of interest" description="Disordered" evidence="2">
    <location>
        <begin position="325"/>
        <end position="373"/>
    </location>
</feature>
<dbReference type="InterPro" id="IPR002525">
    <property type="entry name" value="Transp_IS110-like_N"/>
</dbReference>
<gene>
    <name evidence="5" type="ORF">EAS64_38785</name>
</gene>
<feature type="domain" description="Transposase IS110-like N-terminal" evidence="3">
    <location>
        <begin position="5"/>
        <end position="142"/>
    </location>
</feature>
<dbReference type="Pfam" id="PF02371">
    <property type="entry name" value="Transposase_20"/>
    <property type="match status" value="1"/>
</dbReference>